<evidence type="ECO:0000256" key="14">
    <source>
        <dbReference type="PIRSR" id="PIRSR001619-1"/>
    </source>
</evidence>
<feature type="binding site" evidence="13 14">
    <location>
        <position position="153"/>
    </location>
    <ligand>
        <name>[2Fe-2S] cluster</name>
        <dbReference type="ChEBI" id="CHEBI:190135"/>
    </ligand>
</feature>
<dbReference type="InterPro" id="IPR013785">
    <property type="entry name" value="Aldolase_TIM"/>
</dbReference>
<keyword evidence="9 13" id="KW-0093">Biotin biosynthesis</keyword>
<name>A0A7T0BUK4_9BACT</name>
<comment type="subunit">
    <text evidence="13">Homodimer.</text>
</comment>
<evidence type="ECO:0000256" key="8">
    <source>
        <dbReference type="ARBA" id="ARBA00022723"/>
    </source>
</evidence>
<accession>A0A7T0BUK4</accession>
<dbReference type="CDD" id="cd01335">
    <property type="entry name" value="Radical_SAM"/>
    <property type="match status" value="1"/>
</dbReference>
<dbReference type="SFLD" id="SFLDG01278">
    <property type="entry name" value="biotin_synthase_like"/>
    <property type="match status" value="1"/>
</dbReference>
<dbReference type="InterPro" id="IPR006638">
    <property type="entry name" value="Elp3/MiaA/NifB-like_rSAM"/>
</dbReference>
<evidence type="ECO:0000256" key="3">
    <source>
        <dbReference type="ARBA" id="ARBA00012236"/>
    </source>
</evidence>
<comment type="pathway">
    <text evidence="1 13">Cofactor biosynthesis; biotin biosynthesis; biotin from 7,8-diaminononanoate: step 2/2.</text>
</comment>
<dbReference type="Gene3D" id="3.20.20.70">
    <property type="entry name" value="Aldolase class I"/>
    <property type="match status" value="1"/>
</dbReference>
<dbReference type="UniPathway" id="UPA00078">
    <property type="reaction ID" value="UER00162"/>
</dbReference>
<dbReference type="Pfam" id="PF06968">
    <property type="entry name" value="BATS"/>
    <property type="match status" value="1"/>
</dbReference>
<dbReference type="GO" id="GO:0051539">
    <property type="term" value="F:4 iron, 4 sulfur cluster binding"/>
    <property type="evidence" value="ECO:0007669"/>
    <property type="project" value="UniProtKB-KW"/>
</dbReference>
<sequence>MTNSVTQDTPRTHWIESLIGKALNGEGISRQEALDLETLTQEELTLLFEGTSRVREKFHGHNVKICSIVNAKSGKCPEVCGFCSQSSAFQTDSPEYPLMDVETIVASAKEAEAFGSNEFSIVTSGTAMTDQKELDTLKEAIRRIKAETKLETCCSLGLMSTEHLKELKEAGLDRFHHNLETAASHFDQVVSTHSYDDEKRAVENAKEAGIPVCVGGIFGMGESFSQRVELALDIRELETDSFPVNFLKPQPGTAMENLEMLPTIEGLRTIALLRLVNPKLDMFVCGGREEVFGDQQEKVFEAGANGILGGNYLTTKGQDPKRDIEMIESLGLVPVLEPAQQ</sequence>
<evidence type="ECO:0000256" key="12">
    <source>
        <dbReference type="ARBA" id="ARBA00051157"/>
    </source>
</evidence>
<feature type="binding site" evidence="13 14">
    <location>
        <position position="80"/>
    </location>
    <ligand>
        <name>[4Fe-4S] cluster</name>
        <dbReference type="ChEBI" id="CHEBI:49883"/>
        <note>4Fe-4S-S-AdoMet</note>
    </ligand>
</feature>
<dbReference type="AlphaFoldDB" id="A0A7T0BUK4"/>
<dbReference type="HAMAP" id="MF_01694">
    <property type="entry name" value="BioB"/>
    <property type="match status" value="1"/>
</dbReference>
<dbReference type="Proteomes" id="UP000594688">
    <property type="component" value="Chromosome"/>
</dbReference>
<comment type="cofactor">
    <cofactor evidence="13">
        <name>[2Fe-2S] cluster</name>
        <dbReference type="ChEBI" id="CHEBI:190135"/>
    </cofactor>
    <text evidence="13">Binds 1 [2Fe-2S] cluster. The cluster is coordinated with 3 cysteines and 1 arginine.</text>
</comment>
<comment type="function">
    <text evidence="13">Catalyzes the conversion of dethiobiotin (DTB) to biotin by the insertion of a sulfur atom into dethiobiotin via a radical-based mechanism.</text>
</comment>
<evidence type="ECO:0000256" key="6">
    <source>
        <dbReference type="ARBA" id="ARBA00022691"/>
    </source>
</evidence>
<dbReference type="GO" id="GO:0051537">
    <property type="term" value="F:2 iron, 2 sulfur cluster binding"/>
    <property type="evidence" value="ECO:0007669"/>
    <property type="project" value="UniProtKB-KW"/>
</dbReference>
<evidence type="ECO:0000256" key="9">
    <source>
        <dbReference type="ARBA" id="ARBA00022756"/>
    </source>
</evidence>
<evidence type="ECO:0000256" key="2">
    <source>
        <dbReference type="ARBA" id="ARBA00010765"/>
    </source>
</evidence>
<dbReference type="EMBL" id="CP048685">
    <property type="protein sequence ID" value="QPJ61116.1"/>
    <property type="molecule type" value="Genomic_DNA"/>
</dbReference>
<keyword evidence="6 13" id="KW-0949">S-adenosyl-L-methionine</keyword>
<dbReference type="EC" id="2.8.1.6" evidence="3 13"/>
<dbReference type="SFLD" id="SFLDS00029">
    <property type="entry name" value="Radical_SAM"/>
    <property type="match status" value="1"/>
</dbReference>
<dbReference type="PANTHER" id="PTHR22976">
    <property type="entry name" value="BIOTIN SYNTHASE"/>
    <property type="match status" value="1"/>
</dbReference>
<dbReference type="Pfam" id="PF04055">
    <property type="entry name" value="Radical_SAM"/>
    <property type="match status" value="1"/>
</dbReference>
<dbReference type="SMART" id="SM00729">
    <property type="entry name" value="Elp3"/>
    <property type="match status" value="1"/>
</dbReference>
<dbReference type="GO" id="GO:0005506">
    <property type="term" value="F:iron ion binding"/>
    <property type="evidence" value="ECO:0007669"/>
    <property type="project" value="UniProtKB-UniRule"/>
</dbReference>
<evidence type="ECO:0000313" key="16">
    <source>
        <dbReference type="EMBL" id="QPJ61116.1"/>
    </source>
</evidence>
<reference evidence="16 17" key="1">
    <citation type="submission" date="2020-02" db="EMBL/GenBank/DDBJ databases">
        <title>Genomic and physiological characterization of two novel Nitrospinaceae genera.</title>
        <authorList>
            <person name="Mueller A.J."/>
            <person name="Jung M.-Y."/>
            <person name="Strachan C.R."/>
            <person name="Herbold C.W."/>
            <person name="Kirkegaard R.H."/>
            <person name="Daims H."/>
        </authorList>
    </citation>
    <scope>NUCLEOTIDE SEQUENCE [LARGE SCALE GENOMIC DNA]</scope>
    <source>
        <strain evidence="16">EB</strain>
    </source>
</reference>
<keyword evidence="4 13" id="KW-0004">4Fe-4S</keyword>
<dbReference type="InterPro" id="IPR010722">
    <property type="entry name" value="BATS_dom"/>
</dbReference>
<evidence type="ECO:0000256" key="13">
    <source>
        <dbReference type="HAMAP-Rule" id="MF_01694"/>
    </source>
</evidence>
<dbReference type="KEGG" id="nli:G3M70_04115"/>
<dbReference type="InterPro" id="IPR002684">
    <property type="entry name" value="Biotin_synth/BioAB"/>
</dbReference>
<gene>
    <name evidence="13 16" type="primary">bioB</name>
    <name evidence="16" type="ORF">G3M70_04115</name>
</gene>
<evidence type="ECO:0000256" key="4">
    <source>
        <dbReference type="ARBA" id="ARBA00022485"/>
    </source>
</evidence>
<feature type="binding site" evidence="13 14">
    <location>
        <position position="213"/>
    </location>
    <ligand>
        <name>[2Fe-2S] cluster</name>
        <dbReference type="ChEBI" id="CHEBI:190135"/>
    </ligand>
</feature>
<feature type="binding site" evidence="13 14">
    <location>
        <position position="120"/>
    </location>
    <ligand>
        <name>[2Fe-2S] cluster</name>
        <dbReference type="ChEBI" id="CHEBI:190135"/>
    </ligand>
</feature>
<evidence type="ECO:0000256" key="11">
    <source>
        <dbReference type="ARBA" id="ARBA00023014"/>
    </source>
</evidence>
<comment type="similarity">
    <text evidence="2 13">Belongs to the radical SAM superfamily. Biotin synthase family.</text>
</comment>
<comment type="cofactor">
    <cofactor evidence="13 14">
        <name>[4Fe-4S] cluster</name>
        <dbReference type="ChEBI" id="CHEBI:49883"/>
    </cofactor>
    <text evidence="13 14">Binds 1 [4Fe-4S] cluster. The cluster is coordinated with 3 cysteines and an exchangeable S-adenosyl-L-methionine.</text>
</comment>
<evidence type="ECO:0000313" key="17">
    <source>
        <dbReference type="Proteomes" id="UP000594688"/>
    </source>
</evidence>
<dbReference type="InterPro" id="IPR007197">
    <property type="entry name" value="rSAM"/>
</dbReference>
<keyword evidence="7 13" id="KW-0001">2Fe-2S</keyword>
<comment type="caution">
    <text evidence="13">Lacks conserved residue(s) required for the propagation of feature annotation.</text>
</comment>
<keyword evidence="10 13" id="KW-0408">Iron</keyword>
<evidence type="ECO:0000259" key="15">
    <source>
        <dbReference type="PROSITE" id="PS51918"/>
    </source>
</evidence>
<dbReference type="SFLD" id="SFLDG01060">
    <property type="entry name" value="BATS_domain_containing"/>
    <property type="match status" value="1"/>
</dbReference>
<organism evidence="16 17">
    <name type="scientific">Candidatus Nitronauta litoralis</name>
    <dbReference type="NCBI Taxonomy" id="2705533"/>
    <lineage>
        <taxon>Bacteria</taxon>
        <taxon>Pseudomonadati</taxon>
        <taxon>Nitrospinota/Tectimicrobiota group</taxon>
        <taxon>Nitrospinota</taxon>
        <taxon>Nitrospinia</taxon>
        <taxon>Nitrospinales</taxon>
        <taxon>Nitrospinaceae</taxon>
        <taxon>Candidatus Nitronauta</taxon>
    </lineage>
</organism>
<keyword evidence="11 13" id="KW-0411">Iron-sulfur</keyword>
<dbReference type="InterPro" id="IPR058240">
    <property type="entry name" value="rSAM_sf"/>
</dbReference>
<dbReference type="SMART" id="SM00876">
    <property type="entry name" value="BATS"/>
    <property type="match status" value="1"/>
</dbReference>
<evidence type="ECO:0000256" key="5">
    <source>
        <dbReference type="ARBA" id="ARBA00022679"/>
    </source>
</evidence>
<dbReference type="PROSITE" id="PS51918">
    <property type="entry name" value="RADICAL_SAM"/>
    <property type="match status" value="1"/>
</dbReference>
<dbReference type="GO" id="GO:0004076">
    <property type="term" value="F:biotin synthase activity"/>
    <property type="evidence" value="ECO:0007669"/>
    <property type="project" value="UniProtKB-UniRule"/>
</dbReference>
<feature type="binding site" evidence="13 14">
    <location>
        <position position="76"/>
    </location>
    <ligand>
        <name>[4Fe-4S] cluster</name>
        <dbReference type="ChEBI" id="CHEBI:49883"/>
        <note>4Fe-4S-S-AdoMet</note>
    </ligand>
</feature>
<feature type="domain" description="Radical SAM core" evidence="15">
    <location>
        <begin position="58"/>
        <end position="288"/>
    </location>
</feature>
<dbReference type="GO" id="GO:0009102">
    <property type="term" value="P:biotin biosynthetic process"/>
    <property type="evidence" value="ECO:0007669"/>
    <property type="project" value="UniProtKB-UniRule"/>
</dbReference>
<dbReference type="NCBIfam" id="TIGR00433">
    <property type="entry name" value="bioB"/>
    <property type="match status" value="1"/>
</dbReference>
<feature type="binding site" evidence="13 14">
    <location>
        <position position="83"/>
    </location>
    <ligand>
        <name>[4Fe-4S] cluster</name>
        <dbReference type="ChEBI" id="CHEBI:49883"/>
        <note>4Fe-4S-S-AdoMet</note>
    </ligand>
</feature>
<dbReference type="InterPro" id="IPR024177">
    <property type="entry name" value="Biotin_synthase"/>
</dbReference>
<protein>
    <recommendedName>
        <fullName evidence="3 13">Biotin synthase</fullName>
        <ecNumber evidence="3 13">2.8.1.6</ecNumber>
    </recommendedName>
</protein>
<keyword evidence="5 13" id="KW-0808">Transferase</keyword>
<evidence type="ECO:0000256" key="1">
    <source>
        <dbReference type="ARBA" id="ARBA00004942"/>
    </source>
</evidence>
<keyword evidence="8 13" id="KW-0479">Metal-binding</keyword>
<proteinExistence type="inferred from homology"/>
<comment type="cofactor">
    <cofactor evidence="14">
        <name>[2Fe-2S] cluster</name>
        <dbReference type="ChEBI" id="CHEBI:190135"/>
    </cofactor>
    <text evidence="14">Binds 1 [2Fe-2S] cluster. The cluster is coordinated with 3 cysteines and 1 arginine.</text>
</comment>
<comment type="catalytic activity">
    <reaction evidence="12 13">
        <text>(4R,5S)-dethiobiotin + (sulfur carrier)-SH + 2 reduced [2Fe-2S]-[ferredoxin] + 2 S-adenosyl-L-methionine = (sulfur carrier)-H + biotin + 2 5'-deoxyadenosine + 2 L-methionine + 2 oxidized [2Fe-2S]-[ferredoxin]</text>
        <dbReference type="Rhea" id="RHEA:22060"/>
        <dbReference type="Rhea" id="RHEA-COMP:10000"/>
        <dbReference type="Rhea" id="RHEA-COMP:10001"/>
        <dbReference type="Rhea" id="RHEA-COMP:14737"/>
        <dbReference type="Rhea" id="RHEA-COMP:14739"/>
        <dbReference type="ChEBI" id="CHEBI:17319"/>
        <dbReference type="ChEBI" id="CHEBI:29917"/>
        <dbReference type="ChEBI" id="CHEBI:33737"/>
        <dbReference type="ChEBI" id="CHEBI:33738"/>
        <dbReference type="ChEBI" id="CHEBI:57586"/>
        <dbReference type="ChEBI" id="CHEBI:57844"/>
        <dbReference type="ChEBI" id="CHEBI:59789"/>
        <dbReference type="ChEBI" id="CHEBI:64428"/>
        <dbReference type="ChEBI" id="CHEBI:149473"/>
        <dbReference type="EC" id="2.8.1.6"/>
    </reaction>
</comment>
<dbReference type="PANTHER" id="PTHR22976:SF2">
    <property type="entry name" value="BIOTIN SYNTHASE, MITOCHONDRIAL"/>
    <property type="match status" value="1"/>
</dbReference>
<evidence type="ECO:0000256" key="10">
    <source>
        <dbReference type="ARBA" id="ARBA00023004"/>
    </source>
</evidence>
<evidence type="ECO:0000256" key="7">
    <source>
        <dbReference type="ARBA" id="ARBA00022714"/>
    </source>
</evidence>
<dbReference type="PIRSF" id="PIRSF001619">
    <property type="entry name" value="Biotin_synth"/>
    <property type="match status" value="1"/>
</dbReference>
<dbReference type="SUPFAM" id="SSF102114">
    <property type="entry name" value="Radical SAM enzymes"/>
    <property type="match status" value="1"/>
</dbReference>